<dbReference type="InterPro" id="IPR007452">
    <property type="entry name" value="TamB_C"/>
</dbReference>
<reference evidence="8 9" key="1">
    <citation type="submission" date="2017-09" db="EMBL/GenBank/DDBJ databases">
        <title>Biodiversity and function of Thalassospira species in the particle-attached aromatic-hydrocarbon-degrading consortia from the surface seawater of the South China Sea.</title>
        <authorList>
            <person name="Dong C."/>
            <person name="Liu R."/>
            <person name="Shao Z."/>
        </authorList>
    </citation>
    <scope>NUCLEOTIDE SEQUENCE [LARGE SCALE GENOMIC DNA]</scope>
    <source>
        <strain evidence="8 9">CSC1P2</strain>
    </source>
</reference>
<feature type="transmembrane region" description="Helical" evidence="6">
    <location>
        <begin position="35"/>
        <end position="59"/>
    </location>
</feature>
<evidence type="ECO:0000256" key="1">
    <source>
        <dbReference type="ARBA" id="ARBA00004167"/>
    </source>
</evidence>
<comment type="subcellular location">
    <subcellularLocation>
        <location evidence="1">Membrane</location>
        <topology evidence="1">Single-pass membrane protein</topology>
    </subcellularLocation>
</comment>
<dbReference type="PANTHER" id="PTHR36985">
    <property type="entry name" value="TRANSLOCATION AND ASSEMBLY MODULE SUBUNIT TAMB"/>
    <property type="match status" value="1"/>
</dbReference>
<proteinExistence type="predicted"/>
<dbReference type="Pfam" id="PF04357">
    <property type="entry name" value="TamB"/>
    <property type="match status" value="1"/>
</dbReference>
<organism evidence="8 9">
    <name type="scientific">Thalassospira marina</name>
    <dbReference type="NCBI Taxonomy" id="2048283"/>
    <lineage>
        <taxon>Bacteria</taxon>
        <taxon>Pseudomonadati</taxon>
        <taxon>Pseudomonadota</taxon>
        <taxon>Alphaproteobacteria</taxon>
        <taxon>Rhodospirillales</taxon>
        <taxon>Thalassospiraceae</taxon>
        <taxon>Thalassospira</taxon>
    </lineage>
</organism>
<keyword evidence="4 6" id="KW-0472">Membrane</keyword>
<evidence type="ECO:0000313" key="8">
    <source>
        <dbReference type="EMBL" id="PKR49603.1"/>
    </source>
</evidence>
<evidence type="ECO:0000256" key="3">
    <source>
        <dbReference type="ARBA" id="ARBA00022989"/>
    </source>
</evidence>
<feature type="domain" description="Translocation and assembly module TamB C-terminal" evidence="7">
    <location>
        <begin position="1146"/>
        <end position="1488"/>
    </location>
</feature>
<protein>
    <submittedName>
        <fullName evidence="8">DUF490 domain-containing protein</fullName>
    </submittedName>
</protein>
<gene>
    <name evidence="8" type="ORF">COO20_22690</name>
</gene>
<accession>A0A2N3KGM3</accession>
<evidence type="ECO:0000313" key="9">
    <source>
        <dbReference type="Proteomes" id="UP000233597"/>
    </source>
</evidence>
<dbReference type="EMBL" id="NWTK01000019">
    <property type="protein sequence ID" value="PKR49603.1"/>
    <property type="molecule type" value="Genomic_DNA"/>
</dbReference>
<dbReference type="GO" id="GO:0009306">
    <property type="term" value="P:protein secretion"/>
    <property type="evidence" value="ECO:0007669"/>
    <property type="project" value="InterPro"/>
</dbReference>
<dbReference type="GO" id="GO:0005886">
    <property type="term" value="C:plasma membrane"/>
    <property type="evidence" value="ECO:0007669"/>
    <property type="project" value="InterPro"/>
</dbReference>
<dbReference type="PANTHER" id="PTHR36985:SF1">
    <property type="entry name" value="TRANSLOCATION AND ASSEMBLY MODULE SUBUNIT TAMB"/>
    <property type="match status" value="1"/>
</dbReference>
<dbReference type="RefSeq" id="WP_101270706.1">
    <property type="nucleotide sequence ID" value="NZ_NWTK01000019.1"/>
</dbReference>
<keyword evidence="3 6" id="KW-1133">Transmembrane helix</keyword>
<evidence type="ECO:0000256" key="5">
    <source>
        <dbReference type="SAM" id="MobiDB-lite"/>
    </source>
</evidence>
<dbReference type="Proteomes" id="UP000233597">
    <property type="component" value="Unassembled WGS sequence"/>
</dbReference>
<dbReference type="GO" id="GO:0097347">
    <property type="term" value="C:TAM protein secretion complex"/>
    <property type="evidence" value="ECO:0007669"/>
    <property type="project" value="TreeGrafter"/>
</dbReference>
<evidence type="ECO:0000256" key="6">
    <source>
        <dbReference type="SAM" id="Phobius"/>
    </source>
</evidence>
<feature type="region of interest" description="Disordered" evidence="5">
    <location>
        <begin position="1"/>
        <end position="25"/>
    </location>
</feature>
<evidence type="ECO:0000256" key="4">
    <source>
        <dbReference type="ARBA" id="ARBA00023136"/>
    </source>
</evidence>
<feature type="compositionally biased region" description="Polar residues" evidence="5">
    <location>
        <begin position="1"/>
        <end position="18"/>
    </location>
</feature>
<evidence type="ECO:0000256" key="2">
    <source>
        <dbReference type="ARBA" id="ARBA00022692"/>
    </source>
</evidence>
<comment type="caution">
    <text evidence="8">The sequence shown here is derived from an EMBL/GenBank/DDBJ whole genome shotgun (WGS) entry which is preliminary data.</text>
</comment>
<keyword evidence="2 6" id="KW-0812">Transmembrane</keyword>
<sequence length="1488" mass="155294">MAEQNQPSNDRGSTTPGKSGTGRRRAGPLRWLKRILIGLLVLAVLLSIVVFVAGTGPVLRQLTPWLNRTVSDAINGEFALGAVEGSIWNRLEISSLTMEMPETGLAVNGDDLVLAWSPLALLGAKLDIDRISASQLTVTLPERAGPQAPDEPETDDGGSLALPVAFELHTLEVPQIHINNPADGRVFSYKLDGHALASQDLSAVLGLNLQPLDGGADHIRADLDFDAEGQKLKADIEGHLDRNGLGMALAGMTAAEAPDVTLSLKGSGPANDWKGDLAFAATDLASVNGTVNVQMGDEKRIGFGLDVIAQTLGNLANSLPEPLRGDIGLKTAGVFDGENSRLDLASLEIVKDRLLAASGNAKIDFAENSIDANLSSDIDGAASALMDDALTWQSLNLKAHAKGDLSLPVIDADIAAQGVVTPVSKIGALAVSANVQPVDDDFAIKADIKANDHAFDDGALGEMAGNSQDISLLADAKGDFSEINVKDLRIQTPKINAQANAMLDGEGSVTNAKLTANITDLSAFAPISGMDLTGQGSIDITGLSWNAQQGGQGKIDIKTRQAGFGIAELDHVVGASPDIQADVMISPAMDISVVLNTIEAANIAGNGKVDITNDFNSLSVKADLGLKAGIVPPSVPVSLKGRDAQLDIALAGPLAEPAGKITLAVPALEASGETFSDVKLATDMTWHQIKGSGANALQLLNRGGFSWRKAPYKITADVALPASGLSVSNIGLNGEHVDLVGNIAMPGYATPLQGDISLKKLDAVMAQAFGVPFANGRISADIALSPKNAAQHVSTTIRAKGLRMVDPDGVETARIDDVRLDGEIDKAFSDPQMDLTLDGQDIGTADARIETIRAKVTGVLKKLNATVNAKAMVQNRIPVTLDTDADIAIGKDIAVTASKLNADIGTQHISLRQPLEFRQGANGSLATNASIAIGDGSLDAKLDLLPGKSFAATADIANVVLGPWGAMFDVAGLDGKLTLSADAEEKPGKPAIASVDGKISDISVAAAAQLPPLALDVKADLQDGNVNADLEMGRPDMKILTAKATLPVDVSFLQSRFAARPDEPLSATAKMDGEIGQFWPYVPLPDHSLAGDVKLDASVDGTLADPLWKGTVSLRDGRYEHLQYGTLVQDIVLDGAFNNDGFQLTRLTANDGGQGTLTGKADVKLGDGVDYTANITMRNMAVTRMDELRVWTDIDVDVTGDETKADIESTTTLRRGEVDLSVALPASVSELDVQNLAKVQDEDDKKDDDKEAGGFVANLNAKVNVPARLFVRGKGLDSEWGGHLDITGRADNPKIVGELRALRGQLDLIGKTFVIKDSKITFSGAQPPDPLLDIAGVYTTDDLTVTASLSGPAADPKLSLSSEPALPQDEILSQVLFGKSQGSLSAVEAVQLANAAAQLSGGGGGLDVIGTIRNFIGADVLSVDGGEDGPTVKAGKYLTDDIYVGTKQGTTPGSSGVEVEIELTPHIKVTSETNEIDSKAGIQFKLDY</sequence>
<evidence type="ECO:0000259" key="7">
    <source>
        <dbReference type="Pfam" id="PF04357"/>
    </source>
</evidence>
<dbReference type="OrthoDB" id="7784409at2"/>
<name>A0A2N3KGM3_9PROT</name>